<keyword evidence="2" id="KW-0813">Transport</keyword>
<dbReference type="InterPro" id="IPR052031">
    <property type="entry name" value="Membrane_Transporter-Flippase"/>
</dbReference>
<dbReference type="NCBIfam" id="TIGR00797">
    <property type="entry name" value="matE"/>
    <property type="match status" value="1"/>
</dbReference>
<dbReference type="STRING" id="1348114.OM33_12130"/>
<evidence type="ECO:0000256" key="6">
    <source>
        <dbReference type="ARBA" id="ARBA00023136"/>
    </source>
</evidence>
<keyword evidence="3" id="KW-1003">Cell membrane</keyword>
<accession>A0A0A7EGQ0</accession>
<feature type="transmembrane region" description="Helical" evidence="7">
    <location>
        <begin position="32"/>
        <end position="52"/>
    </location>
</feature>
<keyword evidence="9" id="KW-1185">Reference proteome</keyword>
<dbReference type="AlphaFoldDB" id="A0A0A7EGQ0"/>
<dbReference type="EMBL" id="CP009888">
    <property type="protein sequence ID" value="AIY65809.1"/>
    <property type="molecule type" value="Genomic_DNA"/>
</dbReference>
<feature type="transmembrane region" description="Helical" evidence="7">
    <location>
        <begin position="102"/>
        <end position="123"/>
    </location>
</feature>
<protein>
    <submittedName>
        <fullName evidence="8">Multidrug transporter MatE</fullName>
    </submittedName>
</protein>
<feature type="transmembrane region" description="Helical" evidence="7">
    <location>
        <begin position="331"/>
        <end position="354"/>
    </location>
</feature>
<keyword evidence="6 7" id="KW-0472">Membrane</keyword>
<dbReference type="GO" id="GO:0042910">
    <property type="term" value="F:xenobiotic transmembrane transporter activity"/>
    <property type="evidence" value="ECO:0007669"/>
    <property type="project" value="InterPro"/>
</dbReference>
<dbReference type="InterPro" id="IPR048279">
    <property type="entry name" value="MdtK-like"/>
</dbReference>
<feature type="transmembrane region" description="Helical" evidence="7">
    <location>
        <begin position="176"/>
        <end position="195"/>
    </location>
</feature>
<evidence type="ECO:0000256" key="4">
    <source>
        <dbReference type="ARBA" id="ARBA00022692"/>
    </source>
</evidence>
<feature type="transmembrane region" description="Helical" evidence="7">
    <location>
        <begin position="293"/>
        <end position="310"/>
    </location>
</feature>
<reference evidence="8 9" key="1">
    <citation type="submission" date="2014-11" db="EMBL/GenBank/DDBJ databases">
        <title>Complete Genome Sequence of Pseudoalteromonas sp. Strain OCN003 Isolated from Kaneohe Bay, Oahu, Hawaii.</title>
        <authorList>
            <person name="Beurmann S."/>
            <person name="Videau P."/>
            <person name="Ushijima B."/>
            <person name="Smith A.M."/>
            <person name="Aeby G.S."/>
            <person name="Callahan S.M."/>
            <person name="Belcaid M."/>
        </authorList>
    </citation>
    <scope>NUCLEOTIDE SEQUENCE [LARGE SCALE GENOMIC DNA]</scope>
    <source>
        <strain evidence="8 9">OCN003</strain>
    </source>
</reference>
<feature type="transmembrane region" description="Helical" evidence="7">
    <location>
        <begin position="201"/>
        <end position="227"/>
    </location>
</feature>
<feature type="transmembrane region" description="Helical" evidence="7">
    <location>
        <begin position="366"/>
        <end position="385"/>
    </location>
</feature>
<organism evidence="8 9">
    <name type="scientific">Pseudoalteromonas piratica</name>
    <dbReference type="NCBI Taxonomy" id="1348114"/>
    <lineage>
        <taxon>Bacteria</taxon>
        <taxon>Pseudomonadati</taxon>
        <taxon>Pseudomonadota</taxon>
        <taxon>Gammaproteobacteria</taxon>
        <taxon>Alteromonadales</taxon>
        <taxon>Pseudoalteromonadaceae</taxon>
        <taxon>Pseudoalteromonas</taxon>
    </lineage>
</organism>
<evidence type="ECO:0000313" key="9">
    <source>
        <dbReference type="Proteomes" id="UP000030341"/>
    </source>
</evidence>
<evidence type="ECO:0000256" key="2">
    <source>
        <dbReference type="ARBA" id="ARBA00022448"/>
    </source>
</evidence>
<dbReference type="RefSeq" id="WP_038642065.1">
    <property type="nucleotide sequence ID" value="NZ_CP009888.1"/>
</dbReference>
<feature type="transmembrane region" description="Helical" evidence="7">
    <location>
        <begin position="64"/>
        <end position="90"/>
    </location>
</feature>
<proteinExistence type="predicted"/>
<feature type="transmembrane region" description="Helical" evidence="7">
    <location>
        <begin position="248"/>
        <end position="273"/>
    </location>
</feature>
<dbReference type="PIRSF" id="PIRSF006603">
    <property type="entry name" value="DinF"/>
    <property type="match status" value="1"/>
</dbReference>
<dbReference type="HOGENOM" id="CLU_012893_0_1_6"/>
<feature type="transmembrane region" description="Helical" evidence="7">
    <location>
        <begin position="397"/>
        <end position="419"/>
    </location>
</feature>
<dbReference type="GO" id="GO:0005886">
    <property type="term" value="C:plasma membrane"/>
    <property type="evidence" value="ECO:0007669"/>
    <property type="project" value="UniProtKB-SubCell"/>
</dbReference>
<dbReference type="OrthoDB" id="9806302at2"/>
<name>A0A0A7EGQ0_9GAMM</name>
<dbReference type="PANTHER" id="PTHR43549">
    <property type="entry name" value="MULTIDRUG RESISTANCE PROTEIN YPNP-RELATED"/>
    <property type="match status" value="1"/>
</dbReference>
<dbReference type="InterPro" id="IPR002528">
    <property type="entry name" value="MATE_fam"/>
</dbReference>
<comment type="subcellular location">
    <subcellularLocation>
        <location evidence="1">Cell inner membrane</location>
        <topology evidence="1">Multi-pass membrane protein</topology>
    </subcellularLocation>
</comment>
<evidence type="ECO:0000256" key="3">
    <source>
        <dbReference type="ARBA" id="ARBA00022475"/>
    </source>
</evidence>
<dbReference type="Pfam" id="PF01554">
    <property type="entry name" value="MatE"/>
    <property type="match status" value="2"/>
</dbReference>
<dbReference type="PANTHER" id="PTHR43549:SF3">
    <property type="entry name" value="MULTIDRUG RESISTANCE PROTEIN YPNP-RELATED"/>
    <property type="match status" value="1"/>
</dbReference>
<dbReference type="GO" id="GO:0015297">
    <property type="term" value="F:antiporter activity"/>
    <property type="evidence" value="ECO:0007669"/>
    <property type="project" value="InterPro"/>
</dbReference>
<evidence type="ECO:0000256" key="1">
    <source>
        <dbReference type="ARBA" id="ARBA00004429"/>
    </source>
</evidence>
<evidence type="ECO:0000313" key="8">
    <source>
        <dbReference type="EMBL" id="AIY65809.1"/>
    </source>
</evidence>
<keyword evidence="5 7" id="KW-1133">Transmembrane helix</keyword>
<gene>
    <name evidence="8" type="ORF">OM33_12130</name>
</gene>
<sequence>MQQSKSQSENGAASLLEAPIDKTLVKMTVPMIFGMITLMLFNIVDTFFVSMLGTDQLAAISFTFPVTFTVISLAIGLSIATSAIIAKALGANNKAEARFDGAVALIVSALLVIFTSFIGYLLIDPIFSLLGATPDLLVYIRDYMAVWFIGSALLITPMIGNAVLRASGDTKTPSIIMGGAGVINAILDPILIFGFGPIPALGIQGAAIASVIAWSFGVAFILYLLIIKRKLVAWEKCQQSFMSATMKMLKIGVPAASANMLTPIAMAIMTAIVATYGAHAVAAFGVGSRIESIASIVVLALSMTLPPFISQNFGANRYDRVEQAYLISLKFVLVWQFIIYLVLIALSGVIGHIFAKEQNVIDVIKLFIYILPLGYGLQGIIILTNSSLNALHKPMHALVLSIVRLFVFYLPFAYVGSLIGDLKGLFIGALIGNLCTALVSYNWFKKQITQCQSNISSQTA</sequence>
<evidence type="ECO:0000256" key="7">
    <source>
        <dbReference type="SAM" id="Phobius"/>
    </source>
</evidence>
<evidence type="ECO:0000256" key="5">
    <source>
        <dbReference type="ARBA" id="ARBA00022989"/>
    </source>
</evidence>
<dbReference type="eggNOG" id="COG0534">
    <property type="taxonomic scope" value="Bacteria"/>
</dbReference>
<feature type="transmembrane region" description="Helical" evidence="7">
    <location>
        <begin position="143"/>
        <end position="164"/>
    </location>
</feature>
<dbReference type="KEGG" id="pseo:OM33_12130"/>
<keyword evidence="4 7" id="KW-0812">Transmembrane</keyword>
<feature type="transmembrane region" description="Helical" evidence="7">
    <location>
        <begin position="425"/>
        <end position="444"/>
    </location>
</feature>
<dbReference type="Proteomes" id="UP000030341">
    <property type="component" value="Chromosome 1"/>
</dbReference>